<dbReference type="InterPro" id="IPR036812">
    <property type="entry name" value="NAD(P)_OxRdtase_dom_sf"/>
</dbReference>
<organism evidence="1 2">
    <name type="scientific">Adineta ricciae</name>
    <name type="common">Rotifer</name>
    <dbReference type="NCBI Taxonomy" id="249248"/>
    <lineage>
        <taxon>Eukaryota</taxon>
        <taxon>Metazoa</taxon>
        <taxon>Spiralia</taxon>
        <taxon>Gnathifera</taxon>
        <taxon>Rotifera</taxon>
        <taxon>Eurotatoria</taxon>
        <taxon>Bdelloidea</taxon>
        <taxon>Adinetida</taxon>
        <taxon>Adinetidae</taxon>
        <taxon>Adineta</taxon>
    </lineage>
</organism>
<feature type="non-terminal residue" evidence="1">
    <location>
        <position position="1"/>
    </location>
</feature>
<comment type="caution">
    <text evidence="1">The sequence shown here is derived from an EMBL/GenBank/DDBJ whole genome shotgun (WGS) entry which is preliminary data.</text>
</comment>
<dbReference type="Gene3D" id="3.20.20.100">
    <property type="entry name" value="NADP-dependent oxidoreductase domain"/>
    <property type="match status" value="1"/>
</dbReference>
<dbReference type="EMBL" id="CAJNOR010010968">
    <property type="protein sequence ID" value="CAF1658072.1"/>
    <property type="molecule type" value="Genomic_DNA"/>
</dbReference>
<sequence>LAQGEDFIPIPSTTKLAHLEENLLSTQIQFNQTELNDIRDICEKYQVVGEPCPKNMSHFLFSDSAPQ</sequence>
<evidence type="ECO:0000313" key="1">
    <source>
        <dbReference type="EMBL" id="CAF1658072.1"/>
    </source>
</evidence>
<keyword evidence="2" id="KW-1185">Reference proteome</keyword>
<reference evidence="1" key="1">
    <citation type="submission" date="2021-02" db="EMBL/GenBank/DDBJ databases">
        <authorList>
            <person name="Nowell W R."/>
        </authorList>
    </citation>
    <scope>NUCLEOTIDE SEQUENCE</scope>
</reference>
<gene>
    <name evidence="1" type="ORF">XAT740_LOCUS56300</name>
</gene>
<dbReference type="SUPFAM" id="SSF51430">
    <property type="entry name" value="NAD(P)-linked oxidoreductase"/>
    <property type="match status" value="1"/>
</dbReference>
<dbReference type="Proteomes" id="UP000663828">
    <property type="component" value="Unassembled WGS sequence"/>
</dbReference>
<dbReference type="AlphaFoldDB" id="A0A816EV99"/>
<evidence type="ECO:0000313" key="2">
    <source>
        <dbReference type="Proteomes" id="UP000663828"/>
    </source>
</evidence>
<protein>
    <submittedName>
        <fullName evidence="1">Uncharacterized protein</fullName>
    </submittedName>
</protein>
<proteinExistence type="predicted"/>
<name>A0A816EV99_ADIRI</name>
<accession>A0A816EV99</accession>